<keyword evidence="7 11" id="KW-1133">Transmembrane helix</keyword>
<keyword evidence="8 11" id="KW-0472">Membrane</keyword>
<organism evidence="13 14">
    <name type="scientific">Ectopseudomonas composti</name>
    <dbReference type="NCBI Taxonomy" id="658457"/>
    <lineage>
        <taxon>Bacteria</taxon>
        <taxon>Pseudomonadati</taxon>
        <taxon>Pseudomonadota</taxon>
        <taxon>Gammaproteobacteria</taxon>
        <taxon>Pseudomonadales</taxon>
        <taxon>Pseudomonadaceae</taxon>
        <taxon>Ectopseudomonas</taxon>
    </lineage>
</organism>
<evidence type="ECO:0000256" key="5">
    <source>
        <dbReference type="ARBA" id="ARBA00022519"/>
    </source>
</evidence>
<comment type="similarity">
    <text evidence="9">Belongs to the GSP H family.</text>
</comment>
<dbReference type="Proteomes" id="UP000182400">
    <property type="component" value="Unassembled WGS sequence"/>
</dbReference>
<dbReference type="SUPFAM" id="SSF54523">
    <property type="entry name" value="Pili subunits"/>
    <property type="match status" value="1"/>
</dbReference>
<reference evidence="13 14" key="1">
    <citation type="submission" date="2016-10" db="EMBL/GenBank/DDBJ databases">
        <authorList>
            <person name="de Groot N.N."/>
        </authorList>
    </citation>
    <scope>NUCLEOTIDE SEQUENCE [LARGE SCALE GENOMIC DNA]</scope>
    <source>
        <strain evidence="13 14">CCUG 59231</strain>
    </source>
</reference>
<proteinExistence type="inferred from homology"/>
<name>A0A1I5J6B5_9GAMM</name>
<dbReference type="GO" id="GO:0015628">
    <property type="term" value="P:protein secretion by the type II secretion system"/>
    <property type="evidence" value="ECO:0007669"/>
    <property type="project" value="InterPro"/>
</dbReference>
<evidence type="ECO:0000256" key="1">
    <source>
        <dbReference type="ARBA" id="ARBA00004377"/>
    </source>
</evidence>
<evidence type="ECO:0000256" key="9">
    <source>
        <dbReference type="ARBA" id="ARBA00025772"/>
    </source>
</evidence>
<dbReference type="GO" id="GO:0005886">
    <property type="term" value="C:plasma membrane"/>
    <property type="evidence" value="ECO:0007669"/>
    <property type="project" value="UniProtKB-SubCell"/>
</dbReference>
<dbReference type="AlphaFoldDB" id="A0A1I5J6B5"/>
<gene>
    <name evidence="13" type="ORF">SAMN05216601_10151</name>
</gene>
<evidence type="ECO:0000256" key="6">
    <source>
        <dbReference type="ARBA" id="ARBA00022692"/>
    </source>
</evidence>
<evidence type="ECO:0000256" key="11">
    <source>
        <dbReference type="SAM" id="Phobius"/>
    </source>
</evidence>
<evidence type="ECO:0000256" key="8">
    <source>
        <dbReference type="ARBA" id="ARBA00023136"/>
    </source>
</evidence>
<protein>
    <recommendedName>
        <fullName evidence="2">Type II secretion system protein H</fullName>
    </recommendedName>
    <alternativeName>
        <fullName evidence="10">General secretion pathway protein H</fullName>
    </alternativeName>
</protein>
<dbReference type="Pfam" id="PF12019">
    <property type="entry name" value="GspH"/>
    <property type="match status" value="1"/>
</dbReference>
<evidence type="ECO:0000259" key="12">
    <source>
        <dbReference type="Pfam" id="PF12019"/>
    </source>
</evidence>
<dbReference type="STRING" id="658457.SAMN05216601_10151"/>
<dbReference type="GO" id="GO:0015627">
    <property type="term" value="C:type II protein secretion system complex"/>
    <property type="evidence" value="ECO:0007669"/>
    <property type="project" value="InterPro"/>
</dbReference>
<dbReference type="OrthoDB" id="5739745at2"/>
<dbReference type="InterPro" id="IPR045584">
    <property type="entry name" value="Pilin-like"/>
</dbReference>
<feature type="transmembrane region" description="Helical" evidence="11">
    <location>
        <begin position="12"/>
        <end position="30"/>
    </location>
</feature>
<dbReference type="NCBIfam" id="TIGR02532">
    <property type="entry name" value="IV_pilin_GFxxxE"/>
    <property type="match status" value="1"/>
</dbReference>
<dbReference type="PANTHER" id="PTHR30093:SF41">
    <property type="entry name" value="TYPE II SECRETION SYSTEM PROTEIN H"/>
    <property type="match status" value="1"/>
</dbReference>
<keyword evidence="6 11" id="KW-0812">Transmembrane</keyword>
<comment type="subcellular location">
    <subcellularLocation>
        <location evidence="1">Cell inner membrane</location>
        <topology evidence="1">Single-pass membrane protein</topology>
    </subcellularLocation>
</comment>
<evidence type="ECO:0000256" key="3">
    <source>
        <dbReference type="ARBA" id="ARBA00022475"/>
    </source>
</evidence>
<dbReference type="PROSITE" id="PS00409">
    <property type="entry name" value="PROKAR_NTER_METHYL"/>
    <property type="match status" value="1"/>
</dbReference>
<evidence type="ECO:0000256" key="2">
    <source>
        <dbReference type="ARBA" id="ARBA00021549"/>
    </source>
</evidence>
<dbReference type="RefSeq" id="WP_074935953.1">
    <property type="nucleotide sequence ID" value="NZ_FOWP01000001.1"/>
</dbReference>
<dbReference type="Gene3D" id="3.30.700.10">
    <property type="entry name" value="Glycoprotein, Type 4 Pilin"/>
    <property type="match status" value="1"/>
</dbReference>
<dbReference type="InterPro" id="IPR012902">
    <property type="entry name" value="N_methyl_site"/>
</dbReference>
<dbReference type="EMBL" id="FOWP01000001">
    <property type="protein sequence ID" value="SFO68424.1"/>
    <property type="molecule type" value="Genomic_DNA"/>
</dbReference>
<evidence type="ECO:0000313" key="14">
    <source>
        <dbReference type="Proteomes" id="UP000182400"/>
    </source>
</evidence>
<feature type="domain" description="General secretion pathway GspH" evidence="12">
    <location>
        <begin position="42"/>
        <end position="134"/>
    </location>
</feature>
<evidence type="ECO:0000256" key="4">
    <source>
        <dbReference type="ARBA" id="ARBA00022481"/>
    </source>
</evidence>
<evidence type="ECO:0000313" key="13">
    <source>
        <dbReference type="EMBL" id="SFO68424.1"/>
    </source>
</evidence>
<dbReference type="Pfam" id="PF07963">
    <property type="entry name" value="N_methyl"/>
    <property type="match status" value="1"/>
</dbReference>
<keyword evidence="3" id="KW-1003">Cell membrane</keyword>
<dbReference type="PANTHER" id="PTHR30093">
    <property type="entry name" value="GENERAL SECRETION PATHWAY PROTEIN G"/>
    <property type="match status" value="1"/>
</dbReference>
<keyword evidence="5" id="KW-0997">Cell inner membrane</keyword>
<evidence type="ECO:0000256" key="7">
    <source>
        <dbReference type="ARBA" id="ARBA00022989"/>
    </source>
</evidence>
<evidence type="ECO:0000256" key="10">
    <source>
        <dbReference type="ARBA" id="ARBA00030775"/>
    </source>
</evidence>
<sequence length="141" mass="14136">MRSSRGFTLVELMIVLAIIAIVAAIAVPSYQSSIDAGRKTSAINNLLGALQFARSEAVTRRSDQVKVCASGGGSGCSGNDWSAGGVVLDGATLLRAIPPAPGVTITGDAITFNDDGTTTASSISIAGKSISVNIVGAAKLN</sequence>
<accession>A0A1I5J6B5</accession>
<dbReference type="InterPro" id="IPR022346">
    <property type="entry name" value="T2SS_GspH"/>
</dbReference>
<keyword evidence="4" id="KW-0488">Methylation</keyword>